<comment type="caution">
    <text evidence="5">The sequence shown here is derived from an EMBL/GenBank/DDBJ whole genome shotgun (WGS) entry which is preliminary data.</text>
</comment>
<feature type="region of interest" description="Disordered" evidence="3">
    <location>
        <begin position="1"/>
        <end position="69"/>
    </location>
</feature>
<evidence type="ECO:0000256" key="1">
    <source>
        <dbReference type="ARBA" id="ARBA00004370"/>
    </source>
</evidence>
<dbReference type="Proteomes" id="UP000646827">
    <property type="component" value="Unassembled WGS sequence"/>
</dbReference>
<evidence type="ECO:0000256" key="3">
    <source>
        <dbReference type="SAM" id="MobiDB-lite"/>
    </source>
</evidence>
<keyword evidence="4" id="KW-0812">Transmembrane</keyword>
<dbReference type="AlphaFoldDB" id="A0A8H7RT60"/>
<gene>
    <name evidence="5" type="ORF">INT45_003911</name>
</gene>
<sequence>MSVYDRDDYYNSYNRTPVGGAAPPPPPPHQQHQVGSPVMNSPYDNSNMHDVTLHNRPAYPPTPFDEKQQRLSDDEYYSGGRGGSEGAMLGWQNNPRGSMSDMKLTGHYDSDDEDLGPLPQERKRRSCMDKLCCGCCTCFPKWLRYICCILFLIIVALAIAIGIIAATFKMPDVQFNGLGGEPEASLSGSTVMMNFTLDISVDNSNGITFTFEKILAEAFYPNHRDASIGGGELENVQINKNAVTNISFPFNIKVDPSDSGNQAIVTDLMTKCGLTGGQSQQLTIDYDVTPTIRIAGIPISPKISNSANFDCPVSGLSELMGGSGGEAAAAAAGGDISSLIPGA</sequence>
<dbReference type="PANTHER" id="PTHR31234:SF2">
    <property type="entry name" value="OS05G0199100 PROTEIN"/>
    <property type="match status" value="1"/>
</dbReference>
<feature type="compositionally biased region" description="Low complexity" evidence="3">
    <location>
        <begin position="10"/>
        <end position="21"/>
    </location>
</feature>
<dbReference type="InterPro" id="IPR044839">
    <property type="entry name" value="NDR1-like"/>
</dbReference>
<evidence type="ECO:0000256" key="4">
    <source>
        <dbReference type="SAM" id="Phobius"/>
    </source>
</evidence>
<keyword evidence="4" id="KW-1133">Transmembrane helix</keyword>
<keyword evidence="2 4" id="KW-0472">Membrane</keyword>
<evidence type="ECO:0008006" key="7">
    <source>
        <dbReference type="Google" id="ProtNLM"/>
    </source>
</evidence>
<feature type="transmembrane region" description="Helical" evidence="4">
    <location>
        <begin position="142"/>
        <end position="168"/>
    </location>
</feature>
<evidence type="ECO:0000313" key="5">
    <source>
        <dbReference type="EMBL" id="KAG2216280.1"/>
    </source>
</evidence>
<organism evidence="5 6">
    <name type="scientific">Circinella minor</name>
    <dbReference type="NCBI Taxonomy" id="1195481"/>
    <lineage>
        <taxon>Eukaryota</taxon>
        <taxon>Fungi</taxon>
        <taxon>Fungi incertae sedis</taxon>
        <taxon>Mucoromycota</taxon>
        <taxon>Mucoromycotina</taxon>
        <taxon>Mucoromycetes</taxon>
        <taxon>Mucorales</taxon>
        <taxon>Lichtheimiaceae</taxon>
        <taxon>Circinella</taxon>
    </lineage>
</organism>
<keyword evidence="6" id="KW-1185">Reference proteome</keyword>
<evidence type="ECO:0000313" key="6">
    <source>
        <dbReference type="Proteomes" id="UP000646827"/>
    </source>
</evidence>
<name>A0A8H7RT60_9FUNG</name>
<dbReference type="Gene3D" id="2.60.40.1820">
    <property type="match status" value="1"/>
</dbReference>
<dbReference type="OrthoDB" id="20273at2759"/>
<reference evidence="5 6" key="1">
    <citation type="submission" date="2020-12" db="EMBL/GenBank/DDBJ databases">
        <title>Metabolic potential, ecology and presence of endohyphal bacteria is reflected in genomic diversity of Mucoromycotina.</title>
        <authorList>
            <person name="Muszewska A."/>
            <person name="Okrasinska A."/>
            <person name="Steczkiewicz K."/>
            <person name="Drgas O."/>
            <person name="Orlowska M."/>
            <person name="Perlinska-Lenart U."/>
            <person name="Aleksandrzak-Piekarczyk T."/>
            <person name="Szatraj K."/>
            <person name="Zielenkiewicz U."/>
            <person name="Pilsyk S."/>
            <person name="Malc E."/>
            <person name="Mieczkowski P."/>
            <person name="Kruszewska J.S."/>
            <person name="Biernat P."/>
            <person name="Pawlowska J."/>
        </authorList>
    </citation>
    <scope>NUCLEOTIDE SEQUENCE [LARGE SCALE GENOMIC DNA]</scope>
    <source>
        <strain evidence="5 6">CBS 142.35</strain>
    </source>
</reference>
<dbReference type="PANTHER" id="PTHR31234">
    <property type="entry name" value="LATE EMBRYOGENESIS ABUNDANT (LEA) HYDROXYPROLINE-RICH GLYCOPROTEIN FAMILY"/>
    <property type="match status" value="1"/>
</dbReference>
<comment type="subcellular location">
    <subcellularLocation>
        <location evidence="1">Membrane</location>
    </subcellularLocation>
</comment>
<dbReference type="GO" id="GO:0016020">
    <property type="term" value="C:membrane"/>
    <property type="evidence" value="ECO:0007669"/>
    <property type="project" value="UniProtKB-SubCell"/>
</dbReference>
<accession>A0A8H7RT60</accession>
<protein>
    <recommendedName>
        <fullName evidence="7">Late embryogenesis abundant protein LEA-2 subgroup domain-containing protein</fullName>
    </recommendedName>
</protein>
<dbReference type="EMBL" id="JAEPRB010000428">
    <property type="protein sequence ID" value="KAG2216280.1"/>
    <property type="molecule type" value="Genomic_DNA"/>
</dbReference>
<evidence type="ECO:0000256" key="2">
    <source>
        <dbReference type="ARBA" id="ARBA00023136"/>
    </source>
</evidence>
<proteinExistence type="predicted"/>
<dbReference type="GO" id="GO:0098542">
    <property type="term" value="P:defense response to other organism"/>
    <property type="evidence" value="ECO:0007669"/>
    <property type="project" value="InterPro"/>
</dbReference>